<feature type="chain" id="PRO_5037048188" description="PA14 domain-containing protein" evidence="2">
    <location>
        <begin position="33"/>
        <end position="1610"/>
    </location>
</feature>
<organism evidence="3 4">
    <name type="scientific">Fulvivirga sediminis</name>
    <dbReference type="NCBI Taxonomy" id="2803949"/>
    <lineage>
        <taxon>Bacteria</taxon>
        <taxon>Pseudomonadati</taxon>
        <taxon>Bacteroidota</taxon>
        <taxon>Cytophagia</taxon>
        <taxon>Cytophagales</taxon>
        <taxon>Fulvivirgaceae</taxon>
        <taxon>Fulvivirga</taxon>
    </lineage>
</organism>
<gene>
    <name evidence="3" type="ORF">JL102_03180</name>
</gene>
<name>A0A937F2J1_9BACT</name>
<feature type="region of interest" description="Disordered" evidence="1">
    <location>
        <begin position="479"/>
        <end position="513"/>
    </location>
</feature>
<evidence type="ECO:0000313" key="4">
    <source>
        <dbReference type="Proteomes" id="UP000659388"/>
    </source>
</evidence>
<feature type="compositionally biased region" description="Polar residues" evidence="1">
    <location>
        <begin position="491"/>
        <end position="501"/>
    </location>
</feature>
<evidence type="ECO:0008006" key="5">
    <source>
        <dbReference type="Google" id="ProtNLM"/>
    </source>
</evidence>
<sequence length="1610" mass="179690">MMHIFNQKKRTISLFLSLLMCLQLLYTPYAQALTSGPTQPEVQSFQPAGATEMVDLFSGDFSYNIPLFELPGPNGGYPFNLNYQAGISMDQEASWVGLGFNLNPGAITRQMRGLPDEFKGDEVYTKMAIEPSVTVGLGAGAGVELFGSDNFSLNVGFSVSHNTYTGMGYSIDGTLGYAQSVGSSMTSGAALKVSLDPKEGIGVSPELSLDSKLGKSGLSAGYHSRQGFQNISMSQTFQDIKIHKGMTAENKWGASLSLAHPSYTPMVSMPMKNINITAKFQAGGSWWGVFGAPYITGFYNEQWLKDNGKRVKSNAYGYMHYQHSQSDDDLLDFNREKDGMVSKETPNLAIPSLTYDIYSVNGQGLSSMYRPMRNDYGRIHDPKTESVSVGGGVGIDLAPAASHGGANLDVNHSKSTSGLWSENNNMLSKATFQEKTLNQIYEPWYFKGHGEPTVDDLSTLEAIGGEKAVRLELTGSRMNPTLNDTFENKNWKQSAPSNSSANRERKPRSQVVHPITNDELLNGAQEMNSLFNITYINRSGVESKFIRTSLPGHHIAGYTALNAQGLRYNYALPAYNLYQEDASFSVRKQSGQVARVNVGNNGGNDPSYQHNGTRKQLKKTELPPYAHSYLLTSIVAPDYVDVTGNGVSTDDLGYWVKFTYQRTSDSGSPYQWRDPYSMAHFQEGWITDPRDDMGSYSYGKKEVWYLSKAETKSHIATFEISTRNDGRGVAAKLQDSNNKGASLYALNGINLYTRSAGASYPIKKVRFQYDYSLCPGVYNNASGGKLTLKKMWFEYGNSTRGSMSPYEFTYSSTNPSYDFYAYDRWGNYKPYPSGNMRHNRDFPYVDQDPDHKEELDNYMSAWSLTEIKQPSGSRVIIDYEADDYAYVQNRTAMQMTALVDPYSSSNGSLQNKFLLSKNNMKIRFKLERPLPSFFPSSDHRNEVLKYLDRETEQLYFKNFINLRTPSENFHEYISGYANIDFSQNMGLEKNSSGDYAYGYFYVKSEEGYHPFSLRAFQHLRTNQPELTNSGRKLEQTNSTSKRVSQIKSLSGLGAQIRQMFEGFYNYCYKKEWGREVVADRSWIRLKTPDKIKYGGGVRVKQLTITDEWAEDEEGLYGQVYEYTSEENGETISSGVAAYEPIIGGEEIPLRYAKKYVQTVPLRSDNNLYFEYPINETYYPGPRVGYSKVTVTSLASAYLAGKEVKHITLSDGDPLFPSGNNVTYGTSGMKVSEFYTAKDFPVITDETDKVNKPYKLSVTVPFLGNIGISSLASSQGYSIITNDMHGKPKQVSNYRQDKTGAIEPEPISWVKYNYRATPKIYQQKKIQSLDNVFVDNGDGTISLATSTEKNNANIPKMTLGQEMELFADMRHFEDNAWTGGVRLNLDMVYIPLLFVIVPIPVPTGWPRVGKNETNLKTAATNKVIFKSGILESVEAYNGGSLVKTTNLKWDKLSGEVLLSTVNNNFDDPVYTFSIPAYTKYSGMGGAYQNVGFGFTIGNVQANPYKSDLFTFSTPSNVELSLHPGDEILLYDHNGELENPIGKGIYIGSEGGEMILYSNNSLAATEYKCMIIRAGYRNQLMAKVSSITALDDPSQNQMTTTYSKTISIPKDY</sequence>
<reference evidence="3" key="1">
    <citation type="submission" date="2021-01" db="EMBL/GenBank/DDBJ databases">
        <title>Fulvivirga kasyanovii gen. nov., sp nov., a novel member of the phylum Bacteroidetes isolated from seawater in a mussel farm.</title>
        <authorList>
            <person name="Zhao L.-H."/>
            <person name="Wang Z.-J."/>
        </authorList>
    </citation>
    <scope>NUCLEOTIDE SEQUENCE</scope>
    <source>
        <strain evidence="3">2943</strain>
    </source>
</reference>
<dbReference type="EMBL" id="JAESIY010000001">
    <property type="protein sequence ID" value="MBL3655116.1"/>
    <property type="molecule type" value="Genomic_DNA"/>
</dbReference>
<evidence type="ECO:0000256" key="1">
    <source>
        <dbReference type="SAM" id="MobiDB-lite"/>
    </source>
</evidence>
<comment type="caution">
    <text evidence="3">The sequence shown here is derived from an EMBL/GenBank/DDBJ whole genome shotgun (WGS) entry which is preliminary data.</text>
</comment>
<keyword evidence="2" id="KW-0732">Signal</keyword>
<evidence type="ECO:0000256" key="2">
    <source>
        <dbReference type="SAM" id="SignalP"/>
    </source>
</evidence>
<dbReference type="Proteomes" id="UP000659388">
    <property type="component" value="Unassembled WGS sequence"/>
</dbReference>
<feature type="signal peptide" evidence="2">
    <location>
        <begin position="1"/>
        <end position="32"/>
    </location>
</feature>
<dbReference type="RefSeq" id="WP_202242308.1">
    <property type="nucleotide sequence ID" value="NZ_JAESIY010000001.1"/>
</dbReference>
<protein>
    <recommendedName>
        <fullName evidence="5">PA14 domain-containing protein</fullName>
    </recommendedName>
</protein>
<proteinExistence type="predicted"/>
<accession>A0A937F2J1</accession>
<keyword evidence="4" id="KW-1185">Reference proteome</keyword>
<evidence type="ECO:0000313" key="3">
    <source>
        <dbReference type="EMBL" id="MBL3655116.1"/>
    </source>
</evidence>